<reference evidence="6 7" key="1">
    <citation type="journal article" date="2007" name="Nat. Biotechnol.">
        <title>Genome sequence and identification of candidate vaccine antigens from the animal pathogen Dichelobacter nodosus.</title>
        <authorList>
            <person name="Myers G.S."/>
            <person name="Parker D."/>
            <person name="Al-Hasani K."/>
            <person name="Kennan R.M."/>
            <person name="Seemann T."/>
            <person name="Ren Q."/>
            <person name="Badger J.H."/>
            <person name="Selengut J.D."/>
            <person name="Deboy R.T."/>
            <person name="Tettelin H."/>
            <person name="Boyce J.D."/>
            <person name="McCarl V.P."/>
            <person name="Han X."/>
            <person name="Nelson W.C."/>
            <person name="Madupu R."/>
            <person name="Mohamoud Y."/>
            <person name="Holley T."/>
            <person name="Fedorova N."/>
            <person name="Khouri H."/>
            <person name="Bottomley S.P."/>
            <person name="Whittington R.J."/>
            <person name="Adler B."/>
            <person name="Songer J.G."/>
            <person name="Rood J.I."/>
            <person name="Paulsen I.T."/>
        </authorList>
    </citation>
    <scope>NUCLEOTIDE SEQUENCE [LARGE SCALE GENOMIC DNA]</scope>
    <source>
        <strain evidence="6 7">VCS1703A</strain>
    </source>
</reference>
<dbReference type="InterPro" id="IPR050960">
    <property type="entry name" value="AB_hydrolase_4_sf"/>
</dbReference>
<name>A5EWP3_DICNV</name>
<dbReference type="ESTHER" id="dicnv-a5ewp3">
    <property type="family name" value="abh_upf0017"/>
</dbReference>
<evidence type="ECO:0000256" key="1">
    <source>
        <dbReference type="ARBA" id="ARBA00010884"/>
    </source>
</evidence>
<feature type="active site" description="Charge relay system" evidence="4">
    <location>
        <position position="292"/>
    </location>
</feature>
<evidence type="ECO:0000313" key="7">
    <source>
        <dbReference type="Proteomes" id="UP000000248"/>
    </source>
</evidence>
<keyword evidence="3" id="KW-0378">Hydrolase</keyword>
<sequence>MNFTPAPLLAPFWLNNAHADTIITRFFPKIRPPYRREWHRDSSDQTNIAYDFLDSNRAEAPLLVLFHGLEGSSLSHYAARITSAAHKIGWHAVVPHFRGCGGVENTARCIYHSGDSQEIAFVLNQLQQKYPKIVAVGVSLGGNALAKYLGETGQAARVEAAVIISAPINLPAAGKAMAEGINARLYSPYFLRSLLPKVRRMKALYPDLPIPAAAQPKTLRDFDDLYTAPLAGFANAEDYYQRASGLPYLRRIMRPTLLLNAQNDPFLPAQFLPTAQDVSSFVQLCQPKRGGHVGFVSGKFILKINWLEQTTLDFLRAAMAAFPDKHRAS</sequence>
<comment type="similarity">
    <text evidence="1">Belongs to the AB hydrolase superfamily. AB hydrolase 4 family.</text>
</comment>
<dbReference type="AlphaFoldDB" id="A5EWP3"/>
<dbReference type="STRING" id="246195.DNO_0125"/>
<dbReference type="Gene3D" id="3.40.50.1820">
    <property type="entry name" value="alpha/beta hydrolase"/>
    <property type="match status" value="1"/>
</dbReference>
<dbReference type="Pfam" id="PF00561">
    <property type="entry name" value="Abhydrolase_1"/>
    <property type="match status" value="1"/>
</dbReference>
<feature type="active site" description="Charge relay system" evidence="4">
    <location>
        <position position="139"/>
    </location>
</feature>
<protein>
    <submittedName>
        <fullName evidence="6">Alpha-beta fold family protein</fullName>
    </submittedName>
</protein>
<dbReference type="eggNOG" id="COG0429">
    <property type="taxonomic scope" value="Bacteria"/>
</dbReference>
<dbReference type="EMBL" id="CP000513">
    <property type="protein sequence ID" value="ABQ13135.1"/>
    <property type="molecule type" value="Genomic_DNA"/>
</dbReference>
<proteinExistence type="inferred from homology"/>
<dbReference type="GO" id="GO:0034338">
    <property type="term" value="F:short-chain carboxylesterase activity"/>
    <property type="evidence" value="ECO:0007669"/>
    <property type="project" value="TreeGrafter"/>
</dbReference>
<dbReference type="PROSITE" id="PS01133">
    <property type="entry name" value="UPF0017"/>
    <property type="match status" value="1"/>
</dbReference>
<dbReference type="Proteomes" id="UP000000248">
    <property type="component" value="Chromosome"/>
</dbReference>
<dbReference type="KEGG" id="dno:DNO_0125"/>
<dbReference type="RefSeq" id="WP_011927876.1">
    <property type="nucleotide sequence ID" value="NC_009446.1"/>
</dbReference>
<accession>A5EWP3</accession>
<feature type="domain" description="AB hydrolase-1" evidence="5">
    <location>
        <begin position="61"/>
        <end position="296"/>
    </location>
</feature>
<keyword evidence="2" id="KW-0719">Serine esterase</keyword>
<dbReference type="InterPro" id="IPR012020">
    <property type="entry name" value="ABHD4"/>
</dbReference>
<dbReference type="InterPro" id="IPR029058">
    <property type="entry name" value="AB_hydrolase_fold"/>
</dbReference>
<dbReference type="PANTHER" id="PTHR10794">
    <property type="entry name" value="ABHYDROLASE DOMAIN-CONTAINING PROTEIN"/>
    <property type="match status" value="1"/>
</dbReference>
<gene>
    <name evidence="6" type="ordered locus">DNO_0125</name>
</gene>
<evidence type="ECO:0000256" key="4">
    <source>
        <dbReference type="PIRSR" id="PIRSR005211-1"/>
    </source>
</evidence>
<evidence type="ECO:0000313" key="6">
    <source>
        <dbReference type="EMBL" id="ABQ13135.1"/>
    </source>
</evidence>
<dbReference type="PANTHER" id="PTHR10794:SF94">
    <property type="entry name" value="ESTERASE YHET-RELATED"/>
    <property type="match status" value="1"/>
</dbReference>
<evidence type="ECO:0000256" key="3">
    <source>
        <dbReference type="ARBA" id="ARBA00022801"/>
    </source>
</evidence>
<dbReference type="InterPro" id="IPR000073">
    <property type="entry name" value="AB_hydrolase_1"/>
</dbReference>
<dbReference type="OrthoDB" id="332676at2"/>
<organism evidence="6 7">
    <name type="scientific">Dichelobacter nodosus (strain VCS1703A)</name>
    <dbReference type="NCBI Taxonomy" id="246195"/>
    <lineage>
        <taxon>Bacteria</taxon>
        <taxon>Pseudomonadati</taxon>
        <taxon>Pseudomonadota</taxon>
        <taxon>Gammaproteobacteria</taxon>
        <taxon>Cardiobacteriales</taxon>
        <taxon>Cardiobacteriaceae</taxon>
        <taxon>Dichelobacter</taxon>
    </lineage>
</organism>
<keyword evidence="7" id="KW-1185">Reference proteome</keyword>
<feature type="active site" description="Charge relay system" evidence="4">
    <location>
        <position position="264"/>
    </location>
</feature>
<dbReference type="InterPro" id="IPR000952">
    <property type="entry name" value="AB_hydrolase_4_CS"/>
</dbReference>
<evidence type="ECO:0000256" key="2">
    <source>
        <dbReference type="ARBA" id="ARBA00022487"/>
    </source>
</evidence>
<dbReference type="PIRSF" id="PIRSF005211">
    <property type="entry name" value="Ab_hydro_YheT"/>
    <property type="match status" value="1"/>
</dbReference>
<evidence type="ECO:0000259" key="5">
    <source>
        <dbReference type="Pfam" id="PF00561"/>
    </source>
</evidence>
<dbReference type="GO" id="GO:0047372">
    <property type="term" value="F:monoacylglycerol lipase activity"/>
    <property type="evidence" value="ECO:0007669"/>
    <property type="project" value="TreeGrafter"/>
</dbReference>
<dbReference type="SUPFAM" id="SSF53474">
    <property type="entry name" value="alpha/beta-Hydrolases"/>
    <property type="match status" value="1"/>
</dbReference>
<dbReference type="HOGENOM" id="CLU_032487_0_0_6"/>